<protein>
    <recommendedName>
        <fullName evidence="8">Probable cytosol aminopeptidase</fullName>
        <ecNumber evidence="8">3.4.11.1</ecNumber>
    </recommendedName>
    <alternativeName>
        <fullName evidence="8">Leucine aminopeptidase</fullName>
        <shortName evidence="8">LAP</shortName>
        <ecNumber evidence="8">3.4.11.10</ecNumber>
    </alternativeName>
    <alternativeName>
        <fullName evidence="8">Leucyl aminopeptidase</fullName>
    </alternativeName>
</protein>
<evidence type="ECO:0000313" key="11">
    <source>
        <dbReference type="Proteomes" id="UP000193529"/>
    </source>
</evidence>
<dbReference type="STRING" id="153971.AWC19_05810"/>
<dbReference type="InterPro" id="IPR043472">
    <property type="entry name" value="Macro_dom-like"/>
</dbReference>
<dbReference type="EMBL" id="LQPJ01000091">
    <property type="protein sequence ID" value="ORW25931.1"/>
    <property type="molecule type" value="Genomic_DNA"/>
</dbReference>
<keyword evidence="6 8" id="KW-0378">Hydrolase</keyword>
<keyword evidence="8" id="KW-0479">Metal-binding</keyword>
<dbReference type="SUPFAM" id="SSF53187">
    <property type="entry name" value="Zn-dependent exopeptidases"/>
    <property type="match status" value="1"/>
</dbReference>
<feature type="domain" description="Cytosol aminopeptidase" evidence="9">
    <location>
        <begin position="363"/>
        <end position="370"/>
    </location>
</feature>
<dbReference type="AlphaFoldDB" id="A0A1X1ZS66"/>
<dbReference type="PANTHER" id="PTHR11963">
    <property type="entry name" value="LEUCINE AMINOPEPTIDASE-RELATED"/>
    <property type="match status" value="1"/>
</dbReference>
<comment type="function">
    <text evidence="7 8">Presumably involved in the processing and regular turnover of intracellular proteins. Catalyzes the removal of unsubstituted N-terminal amino acids from various peptides.</text>
</comment>
<dbReference type="InterPro" id="IPR008283">
    <property type="entry name" value="Peptidase_M17_N"/>
</dbReference>
<dbReference type="GO" id="GO:0005737">
    <property type="term" value="C:cytoplasm"/>
    <property type="evidence" value="ECO:0007669"/>
    <property type="project" value="UniProtKB-SubCell"/>
</dbReference>
<comment type="cofactor">
    <cofactor evidence="8">
        <name>Mn(2+)</name>
        <dbReference type="ChEBI" id="CHEBI:29035"/>
    </cofactor>
    <text evidence="8">Binds 2 manganese ions per subunit.</text>
</comment>
<dbReference type="Pfam" id="PF02789">
    <property type="entry name" value="Peptidase_M17_N"/>
    <property type="match status" value="1"/>
</dbReference>
<dbReference type="PRINTS" id="PR00481">
    <property type="entry name" value="LAMNOPPTDASE"/>
</dbReference>
<gene>
    <name evidence="8" type="primary">pepA</name>
    <name evidence="10" type="ORF">AWC19_05810</name>
</gene>
<feature type="active site" evidence="8">
    <location>
        <position position="369"/>
    </location>
</feature>
<dbReference type="InterPro" id="IPR011356">
    <property type="entry name" value="Leucine_aapep/pepB"/>
</dbReference>
<keyword evidence="8" id="KW-0963">Cytoplasm</keyword>
<dbReference type="PROSITE" id="PS00631">
    <property type="entry name" value="CYTOSOL_AP"/>
    <property type="match status" value="1"/>
</dbReference>
<feature type="binding site" evidence="8">
    <location>
        <position position="283"/>
    </location>
    <ligand>
        <name>Mn(2+)</name>
        <dbReference type="ChEBI" id="CHEBI:29035"/>
        <label>2</label>
    </ligand>
</feature>
<evidence type="ECO:0000256" key="3">
    <source>
        <dbReference type="ARBA" id="ARBA00009528"/>
    </source>
</evidence>
<organism evidence="10 11">
    <name type="scientific">Mycobacterium palustre</name>
    <dbReference type="NCBI Taxonomy" id="153971"/>
    <lineage>
        <taxon>Bacteria</taxon>
        <taxon>Bacillati</taxon>
        <taxon>Actinomycetota</taxon>
        <taxon>Actinomycetes</taxon>
        <taxon>Mycobacteriales</taxon>
        <taxon>Mycobacteriaceae</taxon>
        <taxon>Mycobacterium</taxon>
        <taxon>Mycobacterium simiae complex</taxon>
    </lineage>
</organism>
<evidence type="ECO:0000256" key="8">
    <source>
        <dbReference type="HAMAP-Rule" id="MF_00181"/>
    </source>
</evidence>
<feature type="binding site" evidence="8">
    <location>
        <position position="365"/>
    </location>
    <ligand>
        <name>Mn(2+)</name>
        <dbReference type="ChEBI" id="CHEBI:29035"/>
        <label>1</label>
    </ligand>
</feature>
<comment type="subcellular location">
    <subcellularLocation>
        <location evidence="8">Cytoplasm</location>
    </subcellularLocation>
</comment>
<dbReference type="InterPro" id="IPR000819">
    <property type="entry name" value="Peptidase_M17_C"/>
</dbReference>
<dbReference type="GO" id="GO:0030145">
    <property type="term" value="F:manganese ion binding"/>
    <property type="evidence" value="ECO:0007669"/>
    <property type="project" value="UniProtKB-UniRule"/>
</dbReference>
<feature type="binding site" evidence="8">
    <location>
        <position position="367"/>
    </location>
    <ligand>
        <name>Mn(2+)</name>
        <dbReference type="ChEBI" id="CHEBI:29035"/>
        <label>2</label>
    </ligand>
</feature>
<dbReference type="GO" id="GO:0070006">
    <property type="term" value="F:metalloaminopeptidase activity"/>
    <property type="evidence" value="ECO:0007669"/>
    <property type="project" value="InterPro"/>
</dbReference>
<dbReference type="InterPro" id="IPR023042">
    <property type="entry name" value="Peptidase_M17_leu_NH2_pept"/>
</dbReference>
<dbReference type="SUPFAM" id="SSF52949">
    <property type="entry name" value="Macro domain-like"/>
    <property type="match status" value="1"/>
</dbReference>
<feature type="binding site" evidence="8">
    <location>
        <position position="288"/>
    </location>
    <ligand>
        <name>Mn(2+)</name>
        <dbReference type="ChEBI" id="CHEBI:29035"/>
        <label>1</label>
    </ligand>
</feature>
<dbReference type="RefSeq" id="WP_085077935.1">
    <property type="nucleotide sequence ID" value="NZ_LQPJ01000091.1"/>
</dbReference>
<evidence type="ECO:0000256" key="5">
    <source>
        <dbReference type="ARBA" id="ARBA00022670"/>
    </source>
</evidence>
<feature type="binding site" evidence="8">
    <location>
        <position position="367"/>
    </location>
    <ligand>
        <name>Mn(2+)</name>
        <dbReference type="ChEBI" id="CHEBI:29035"/>
        <label>1</label>
    </ligand>
</feature>
<keyword evidence="8" id="KW-0464">Manganese</keyword>
<comment type="catalytic activity">
    <reaction evidence="1 8">
        <text>Release of an N-terminal amino acid, Xaa-|-Yaa-, in which Xaa is preferably Leu, but may be other amino acids including Pro although not Arg or Lys, and Yaa may be Pro. Amino acid amides and methyl esters are also readily hydrolyzed, but rates on arylamides are exceedingly low.</text>
        <dbReference type="EC" id="3.4.11.1"/>
    </reaction>
</comment>
<evidence type="ECO:0000256" key="1">
    <source>
        <dbReference type="ARBA" id="ARBA00000135"/>
    </source>
</evidence>
<evidence type="ECO:0000256" key="4">
    <source>
        <dbReference type="ARBA" id="ARBA00022438"/>
    </source>
</evidence>
<dbReference type="OrthoDB" id="9809354at2"/>
<comment type="catalytic activity">
    <reaction evidence="2 8">
        <text>Release of an N-terminal amino acid, preferentially leucine, but not glutamic or aspartic acids.</text>
        <dbReference type="EC" id="3.4.11.10"/>
    </reaction>
</comment>
<dbReference type="HAMAP" id="MF_00181">
    <property type="entry name" value="Cytosol_peptidase_M17"/>
    <property type="match status" value="1"/>
</dbReference>
<keyword evidence="5 8" id="KW-0645">Protease</keyword>
<dbReference type="Gene3D" id="3.40.630.10">
    <property type="entry name" value="Zn peptidases"/>
    <property type="match status" value="1"/>
</dbReference>
<comment type="caution">
    <text evidence="10">The sequence shown here is derived from an EMBL/GenBank/DDBJ whole genome shotgun (WGS) entry which is preliminary data.</text>
</comment>
<evidence type="ECO:0000256" key="2">
    <source>
        <dbReference type="ARBA" id="ARBA00000967"/>
    </source>
</evidence>
<proteinExistence type="inferred from homology"/>
<evidence type="ECO:0000256" key="6">
    <source>
        <dbReference type="ARBA" id="ARBA00022801"/>
    </source>
</evidence>
<keyword evidence="4 8" id="KW-0031">Aminopeptidase</keyword>
<feature type="binding site" evidence="8">
    <location>
        <position position="306"/>
    </location>
    <ligand>
        <name>Mn(2+)</name>
        <dbReference type="ChEBI" id="CHEBI:29035"/>
        <label>2</label>
    </ligand>
</feature>
<dbReference type="PANTHER" id="PTHR11963:SF23">
    <property type="entry name" value="CYTOSOL AMINOPEPTIDASE"/>
    <property type="match status" value="1"/>
</dbReference>
<dbReference type="EC" id="3.4.11.1" evidence="8"/>
<dbReference type="CDD" id="cd00433">
    <property type="entry name" value="Peptidase_M17"/>
    <property type="match status" value="1"/>
</dbReference>
<feature type="binding site" evidence="8">
    <location>
        <position position="288"/>
    </location>
    <ligand>
        <name>Mn(2+)</name>
        <dbReference type="ChEBI" id="CHEBI:29035"/>
        <label>2</label>
    </ligand>
</feature>
<dbReference type="Pfam" id="PF00883">
    <property type="entry name" value="Peptidase_M17"/>
    <property type="match status" value="1"/>
</dbReference>
<name>A0A1X1ZS66_9MYCO</name>
<dbReference type="NCBIfam" id="NF002073">
    <property type="entry name" value="PRK00913.1-2"/>
    <property type="match status" value="1"/>
</dbReference>
<comment type="similarity">
    <text evidence="3 8">Belongs to the peptidase M17 family.</text>
</comment>
<keyword evidence="11" id="KW-1185">Reference proteome</keyword>
<dbReference type="GO" id="GO:0006508">
    <property type="term" value="P:proteolysis"/>
    <property type="evidence" value="ECO:0007669"/>
    <property type="project" value="UniProtKB-KW"/>
</dbReference>
<evidence type="ECO:0000259" key="9">
    <source>
        <dbReference type="PROSITE" id="PS00631"/>
    </source>
</evidence>
<reference evidence="10 11" key="1">
    <citation type="submission" date="2016-01" db="EMBL/GenBank/DDBJ databases">
        <title>The new phylogeny of the genus Mycobacterium.</title>
        <authorList>
            <person name="Tarcisio F."/>
            <person name="Conor M."/>
            <person name="Antonella G."/>
            <person name="Elisabetta G."/>
            <person name="Giulia F.S."/>
            <person name="Sara T."/>
            <person name="Anna F."/>
            <person name="Clotilde B."/>
            <person name="Roberto B."/>
            <person name="Veronica D.S."/>
            <person name="Fabio R."/>
            <person name="Monica P."/>
            <person name="Olivier J."/>
            <person name="Enrico T."/>
            <person name="Nicola S."/>
        </authorList>
    </citation>
    <scope>NUCLEOTIDE SEQUENCE [LARGE SCALE GENOMIC DNA]</scope>
    <source>
        <strain evidence="10 11">DSM 44572</strain>
    </source>
</reference>
<accession>A0A1X1ZS66</accession>
<dbReference type="EC" id="3.4.11.10" evidence="8"/>
<feature type="active site" evidence="8">
    <location>
        <position position="295"/>
    </location>
</feature>
<sequence length="519" mass="53678">MTTEPGYQSPIVNVATSLPKRGAGGAVLLVPVVSTGDDDRPGAAVAAAEPFLPAEAVGEIEAALRALEATGGSEQVHRLVVPSLPVASVLTIGLGKPRSEWPADTVRRAAGVAARSLGGAEAVITTLGELPGDGARSAAVEGLILGSYRFTEFRTDKTAPKDKGLRRITVLASETGRAKQAKDEAAHGAAVATAVATARDLVNTPPSHLFPAELARRAKELGESVGLEVEVLDEKALQKGGYGGIIGVGQGSSRPPRLVRLTHRGSRLAKKPKHAKRVALIGKGVTFDTGGISIKPAASMHCMTSDMAGAAAVIATVALAAQTRLPIDVIATVPIAENMPSATAQRPGDVLTQYGGTTVEVLNTDAEGRLILADAIVRACEDNPDYLIETSTLTGAQTVALGARIPGVMGSDEFRDRVAAISQRVGENGWPMPLPDELKEDLKSTVADLANVSNQRFAGMLVAGVFLREFVADGVEWAHIDVAGPAYNTGSPWGYTPKGASGVPTRTMFAVLEDIAANG</sequence>
<evidence type="ECO:0000256" key="7">
    <source>
        <dbReference type="ARBA" id="ARBA00049972"/>
    </source>
</evidence>
<dbReference type="Proteomes" id="UP000193529">
    <property type="component" value="Unassembled WGS sequence"/>
</dbReference>
<dbReference type="Gene3D" id="3.40.220.10">
    <property type="entry name" value="Leucine Aminopeptidase, subunit E, domain 1"/>
    <property type="match status" value="1"/>
</dbReference>
<evidence type="ECO:0000313" key="10">
    <source>
        <dbReference type="EMBL" id="ORW25931.1"/>
    </source>
</evidence>